<dbReference type="AlphaFoldDB" id="A0A1X9SS65"/>
<dbReference type="STRING" id="1660064.CIGN_0788"/>
<dbReference type="KEGG" id="cdev:CIGN_0788"/>
<evidence type="ECO:0000313" key="3">
    <source>
        <dbReference type="EMBL" id="ARQ99077.1"/>
    </source>
</evidence>
<dbReference type="Proteomes" id="UP000194309">
    <property type="component" value="Chromosome"/>
</dbReference>
<feature type="domain" description="GmrSD restriction endonucleases C-terminal" evidence="2">
    <location>
        <begin position="443"/>
        <end position="570"/>
    </location>
</feature>
<dbReference type="InterPro" id="IPR004919">
    <property type="entry name" value="GmrSD_N"/>
</dbReference>
<sequence length="582" mass="68859">MAEMRAERKSIFEYLSKNKFLIPMYQRNYVWSEDECEQLWEDVYNFFENKEEDEEYFLGSVVIYKENGKQNIIDGQQRTTTLCLFIRALYEKARGQNGIDKLKDNLASCLWDINSLTGNINFDEAHFKSEVATDLDNQSLENIFKDNLIIDKESKKLSLYEKNFILFQNKIDELAKDKPTEWFNFCLCLLQNCVILPIECDGRDKALRIFNTLNNRGVSLSPADIFKGLIFTNKNDKDRMEFAKEWKALENQIQNSSYLKKEDISFLFTQYEHIIRAQYSEVDTVIPGVLEFWTKKDKENSKNKKANFAANEDLLNKEETFEFIKQLGEFWCNPYNYLNPQAQKYFAILNAFQNRLWQMVVSVCFYEYKKNKNSDIFDIILPQLVAYNALGLIYGKGGSSGLFWGLMKANVNIIRENKRTNIFEPSINLPDLKIPSLENFIDFSKKARPQQIRYILALYAIMYNQNQVMEWNKDNKNYSLVKAEIEHIFPRNWQNTNYNGWDEKEAQEYLEQIGNKMFLEKKLNIQAGNGYFNKKKEIYKDSYFIEARDLSASSQKDWLKCDIEKRNKQIYDAFSKFFTSVF</sequence>
<feature type="domain" description="GmrSD restriction endonucleases N-terminal" evidence="1">
    <location>
        <begin position="13"/>
        <end position="231"/>
    </location>
</feature>
<dbReference type="Pfam" id="PF03235">
    <property type="entry name" value="GmrSD_N"/>
    <property type="match status" value="1"/>
</dbReference>
<evidence type="ECO:0000259" key="1">
    <source>
        <dbReference type="Pfam" id="PF03235"/>
    </source>
</evidence>
<dbReference type="PANTHER" id="PTHR35149">
    <property type="entry name" value="SLL5132 PROTEIN"/>
    <property type="match status" value="1"/>
</dbReference>
<evidence type="ECO:0000259" key="2">
    <source>
        <dbReference type="Pfam" id="PF07510"/>
    </source>
</evidence>
<accession>A0A1X9SS65</accession>
<protein>
    <submittedName>
        <fullName evidence="3">Uncharacterized protein</fullName>
    </submittedName>
</protein>
<name>A0A1X9SS65_9BACT</name>
<dbReference type="OrthoDB" id="9798761at2"/>
<proteinExistence type="predicted"/>
<reference evidence="3 4" key="1">
    <citation type="journal article" date="2017" name="Genome Biol. Evol.">
        <title>Comparative Genomic Analysis Identifies a Campylobacter Clade Deficient in Selenium Metabolism.</title>
        <authorList>
            <person name="Miller W.G."/>
            <person name="Yee E."/>
            <person name="Lopes B.S."/>
            <person name="Chapman M.H."/>
            <person name="Huynh S."/>
            <person name="Bono J.L."/>
            <person name="Parker C.T."/>
            <person name="Strachan N.J.C."/>
            <person name="Forbes K.J."/>
        </authorList>
    </citation>
    <scope>NUCLEOTIDE SEQUENCE [LARGE SCALE GENOMIC DNA]</scope>
    <source>
        <strain evidence="3 4">NCTC 13003</strain>
    </source>
</reference>
<evidence type="ECO:0000313" key="4">
    <source>
        <dbReference type="Proteomes" id="UP000194309"/>
    </source>
</evidence>
<keyword evidence="4" id="KW-1185">Reference proteome</keyword>
<dbReference type="PANTHER" id="PTHR35149:SF2">
    <property type="entry name" value="DUF262 DOMAIN-CONTAINING PROTEIN"/>
    <property type="match status" value="1"/>
</dbReference>
<organism evidence="3 4">
    <name type="scientific">Campylobacter devanensis</name>
    <dbReference type="NCBI Taxonomy" id="3161138"/>
    <lineage>
        <taxon>Bacteria</taxon>
        <taxon>Pseudomonadati</taxon>
        <taxon>Campylobacterota</taxon>
        <taxon>Epsilonproteobacteria</taxon>
        <taxon>Campylobacterales</taxon>
        <taxon>Campylobacteraceae</taxon>
        <taxon>Campylobacter</taxon>
    </lineage>
</organism>
<accession>A0A381D9R7</accession>
<dbReference type="InterPro" id="IPR011089">
    <property type="entry name" value="GmrSD_C"/>
</dbReference>
<dbReference type="EMBL" id="CP018788">
    <property type="protein sequence ID" value="ARQ99077.1"/>
    <property type="molecule type" value="Genomic_DNA"/>
</dbReference>
<gene>
    <name evidence="3" type="ORF">CIGN_0788</name>
</gene>
<dbReference type="Pfam" id="PF07510">
    <property type="entry name" value="GmrSD_C"/>
    <property type="match status" value="1"/>
</dbReference>